<keyword evidence="4 5" id="KW-0408">Iron</keyword>
<dbReference type="Pfam" id="PF00067">
    <property type="entry name" value="p450"/>
    <property type="match status" value="1"/>
</dbReference>
<dbReference type="GO" id="GO:0005506">
    <property type="term" value="F:iron ion binding"/>
    <property type="evidence" value="ECO:0007669"/>
    <property type="project" value="InterPro"/>
</dbReference>
<evidence type="ECO:0000256" key="7">
    <source>
        <dbReference type="SAM" id="SignalP"/>
    </source>
</evidence>
<dbReference type="InterPro" id="IPR017972">
    <property type="entry name" value="Cyt_P450_CS"/>
</dbReference>
<comment type="cofactor">
    <cofactor evidence="5">
        <name>heme</name>
        <dbReference type="ChEBI" id="CHEBI:30413"/>
    </cofactor>
</comment>
<dbReference type="Proteomes" id="UP001515500">
    <property type="component" value="Chromosome 11"/>
</dbReference>
<evidence type="ECO:0000256" key="5">
    <source>
        <dbReference type="PIRSR" id="PIRSR602401-1"/>
    </source>
</evidence>
<protein>
    <submittedName>
        <fullName evidence="9">Cytochrome P450 94A1-like</fullName>
    </submittedName>
</protein>
<comment type="similarity">
    <text evidence="1 6">Belongs to the cytochrome P450 family.</text>
</comment>
<accession>A0AB40C621</accession>
<dbReference type="GeneID" id="120271644"/>
<dbReference type="RefSeq" id="XP_039134251.1">
    <property type="nucleotide sequence ID" value="XM_039278317.1"/>
</dbReference>
<feature type="binding site" description="axial binding residue" evidence="5">
    <location>
        <position position="431"/>
    </location>
    <ligand>
        <name>heme</name>
        <dbReference type="ChEBI" id="CHEBI:30413"/>
    </ligand>
    <ligandPart>
        <name>Fe</name>
        <dbReference type="ChEBI" id="CHEBI:18248"/>
    </ligandPart>
</feature>
<dbReference type="Gene3D" id="1.10.630.10">
    <property type="entry name" value="Cytochrome P450"/>
    <property type="match status" value="1"/>
</dbReference>
<keyword evidence="8" id="KW-1185">Reference proteome</keyword>
<evidence type="ECO:0000313" key="8">
    <source>
        <dbReference type="Proteomes" id="UP001515500"/>
    </source>
</evidence>
<evidence type="ECO:0000313" key="9">
    <source>
        <dbReference type="RefSeq" id="XP_039134251.1"/>
    </source>
</evidence>
<feature type="signal peptide" evidence="7">
    <location>
        <begin position="1"/>
        <end position="24"/>
    </location>
</feature>
<reference evidence="9" key="1">
    <citation type="submission" date="2025-08" db="UniProtKB">
        <authorList>
            <consortium name="RefSeq"/>
        </authorList>
    </citation>
    <scope>IDENTIFICATION</scope>
</reference>
<gene>
    <name evidence="9" type="primary">LOC120271644</name>
</gene>
<dbReference type="GO" id="GO:0020037">
    <property type="term" value="F:heme binding"/>
    <property type="evidence" value="ECO:0007669"/>
    <property type="project" value="InterPro"/>
</dbReference>
<evidence type="ECO:0000256" key="4">
    <source>
        <dbReference type="ARBA" id="ARBA00023004"/>
    </source>
</evidence>
<keyword evidence="2 5" id="KW-0479">Metal-binding</keyword>
<keyword evidence="7" id="KW-0732">Signal</keyword>
<dbReference type="GO" id="GO:0016705">
    <property type="term" value="F:oxidoreductase activity, acting on paired donors, with incorporation or reduction of molecular oxygen"/>
    <property type="evidence" value="ECO:0007669"/>
    <property type="project" value="InterPro"/>
</dbReference>
<dbReference type="CDD" id="cd11064">
    <property type="entry name" value="CYP86A"/>
    <property type="match status" value="1"/>
</dbReference>
<dbReference type="InterPro" id="IPR001128">
    <property type="entry name" value="Cyt_P450"/>
</dbReference>
<dbReference type="InterPro" id="IPR036396">
    <property type="entry name" value="Cyt_P450_sf"/>
</dbReference>
<evidence type="ECO:0000256" key="6">
    <source>
        <dbReference type="RuleBase" id="RU000461"/>
    </source>
</evidence>
<dbReference type="AlphaFoldDB" id="A0AB40C621"/>
<keyword evidence="5 6" id="KW-0349">Heme</keyword>
<dbReference type="SUPFAM" id="SSF48264">
    <property type="entry name" value="Cytochrome P450"/>
    <property type="match status" value="1"/>
</dbReference>
<name>A0AB40C621_DIOCR</name>
<evidence type="ECO:0000256" key="1">
    <source>
        <dbReference type="ARBA" id="ARBA00010617"/>
    </source>
</evidence>
<proteinExistence type="inferred from homology"/>
<organism evidence="8 9">
    <name type="scientific">Dioscorea cayennensis subsp. rotundata</name>
    <name type="common">White Guinea yam</name>
    <name type="synonym">Dioscorea rotundata</name>
    <dbReference type="NCBI Taxonomy" id="55577"/>
    <lineage>
        <taxon>Eukaryota</taxon>
        <taxon>Viridiplantae</taxon>
        <taxon>Streptophyta</taxon>
        <taxon>Embryophyta</taxon>
        <taxon>Tracheophyta</taxon>
        <taxon>Spermatophyta</taxon>
        <taxon>Magnoliopsida</taxon>
        <taxon>Liliopsida</taxon>
        <taxon>Dioscoreales</taxon>
        <taxon>Dioscoreaceae</taxon>
        <taxon>Dioscorea</taxon>
    </lineage>
</organism>
<dbReference type="GO" id="GO:0006629">
    <property type="term" value="P:lipid metabolic process"/>
    <property type="evidence" value="ECO:0007669"/>
    <property type="project" value="UniProtKB-ARBA"/>
</dbReference>
<sequence>MDISFLFLLFLLLPILLILHKKNSSPTQTNFTPLHPYPILGNIPHIFKNRSRMLDWASDLIPLSPTFTSTVSPFIFTANPSNIQHILHSNFDNYPKGGFVSSAMHDFLGHGIFNSNGPLWRLQRKTASFEFNTKSIRSFIFDIVLRETIQVLIPILDHSITTNKILDLQDLLERFAFDNICNLAFGYNPESLAGTSDEGLRFFHAFDEASHIVVKRTGSTIPWQIKKLLNVGSEKRFRQSQGIVNEMVSKFVRLRRKQDDLLSRFADDPSNSDELLLDISINFMIAGRDTTPTALTWFFWILSSRPKIVKQILAEIKSVREKKNDNKDEFFEFEELREMHYLHAALSETMRLYPPVPLLLRVAVNDDVLPDGTGVKKGWYVMYNSYVMGRMKSLWGEDCMEVRPERWLVDGVYRPVSSYKYPVFHGGPRVCLGKEMAYIQMKAVVACVLERFEIEVVEERGEPQLSMTMRMKGGLPVRVKHRNNNTV</sequence>
<dbReference type="GO" id="GO:0004497">
    <property type="term" value="F:monooxygenase activity"/>
    <property type="evidence" value="ECO:0007669"/>
    <property type="project" value="UniProtKB-KW"/>
</dbReference>
<dbReference type="InterPro" id="IPR002401">
    <property type="entry name" value="Cyt_P450_E_grp-I"/>
</dbReference>
<evidence type="ECO:0000256" key="3">
    <source>
        <dbReference type="ARBA" id="ARBA00023002"/>
    </source>
</evidence>
<evidence type="ECO:0000256" key="2">
    <source>
        <dbReference type="ARBA" id="ARBA00022723"/>
    </source>
</evidence>
<dbReference type="PROSITE" id="PS00086">
    <property type="entry name" value="CYTOCHROME_P450"/>
    <property type="match status" value="1"/>
</dbReference>
<dbReference type="PRINTS" id="PR00463">
    <property type="entry name" value="EP450I"/>
</dbReference>
<keyword evidence="6" id="KW-0503">Monooxygenase</keyword>
<dbReference type="PRINTS" id="PR00385">
    <property type="entry name" value="P450"/>
</dbReference>
<feature type="chain" id="PRO_5044294942" evidence="7">
    <location>
        <begin position="25"/>
        <end position="487"/>
    </location>
</feature>
<keyword evidence="3 6" id="KW-0560">Oxidoreductase</keyword>
<dbReference type="PANTHER" id="PTHR24296">
    <property type="entry name" value="CYTOCHROME P450"/>
    <property type="match status" value="1"/>
</dbReference>